<keyword evidence="2" id="KW-0808">Transferase</keyword>
<protein>
    <recommendedName>
        <fullName evidence="1">non-specific serine/threonine protein kinase</fullName>
        <ecNumber evidence="1">2.7.11.1</ecNumber>
    </recommendedName>
</protein>
<evidence type="ECO:0000256" key="6">
    <source>
        <dbReference type="SAM" id="MobiDB-lite"/>
    </source>
</evidence>
<name>A0A840NYQ6_9ACTN</name>
<dbReference type="SUPFAM" id="SSF56112">
    <property type="entry name" value="Protein kinase-like (PK-like)"/>
    <property type="match status" value="1"/>
</dbReference>
<feature type="compositionally biased region" description="Low complexity" evidence="6">
    <location>
        <begin position="393"/>
        <end position="402"/>
    </location>
</feature>
<comment type="caution">
    <text evidence="8">The sequence shown here is derived from an EMBL/GenBank/DDBJ whole genome shotgun (WGS) entry which is preliminary data.</text>
</comment>
<feature type="domain" description="Protein kinase" evidence="7">
    <location>
        <begin position="18"/>
        <end position="267"/>
    </location>
</feature>
<dbReference type="Gene3D" id="3.30.200.20">
    <property type="entry name" value="Phosphorylase Kinase, domain 1"/>
    <property type="match status" value="1"/>
</dbReference>
<keyword evidence="3" id="KW-0547">Nucleotide-binding</keyword>
<dbReference type="PANTHER" id="PTHR43671:SF13">
    <property type="entry name" value="SERINE_THREONINE-PROTEIN KINASE NEK2"/>
    <property type="match status" value="1"/>
</dbReference>
<evidence type="ECO:0000313" key="9">
    <source>
        <dbReference type="Proteomes" id="UP000578449"/>
    </source>
</evidence>
<evidence type="ECO:0000256" key="2">
    <source>
        <dbReference type="ARBA" id="ARBA00022679"/>
    </source>
</evidence>
<proteinExistence type="predicted"/>
<evidence type="ECO:0000256" key="3">
    <source>
        <dbReference type="ARBA" id="ARBA00022741"/>
    </source>
</evidence>
<evidence type="ECO:0000259" key="7">
    <source>
        <dbReference type="PROSITE" id="PS50011"/>
    </source>
</evidence>
<dbReference type="PRINTS" id="PR01217">
    <property type="entry name" value="PRICHEXTENSN"/>
</dbReference>
<dbReference type="PROSITE" id="PS00108">
    <property type="entry name" value="PROTEIN_KINASE_ST"/>
    <property type="match status" value="1"/>
</dbReference>
<dbReference type="Pfam" id="PF00069">
    <property type="entry name" value="Pkinase"/>
    <property type="match status" value="1"/>
</dbReference>
<gene>
    <name evidence="8" type="ORF">HNP84_001042</name>
</gene>
<keyword evidence="5" id="KW-0067">ATP-binding</keyword>
<evidence type="ECO:0000256" key="4">
    <source>
        <dbReference type="ARBA" id="ARBA00022777"/>
    </source>
</evidence>
<dbReference type="GO" id="GO:0004674">
    <property type="term" value="F:protein serine/threonine kinase activity"/>
    <property type="evidence" value="ECO:0007669"/>
    <property type="project" value="UniProtKB-KW"/>
</dbReference>
<reference evidence="8 9" key="1">
    <citation type="submission" date="2020-08" db="EMBL/GenBank/DDBJ databases">
        <title>Genomic Encyclopedia of Type Strains, Phase IV (KMG-IV): sequencing the most valuable type-strain genomes for metagenomic binning, comparative biology and taxonomic classification.</title>
        <authorList>
            <person name="Goeker M."/>
        </authorList>
    </citation>
    <scope>NUCLEOTIDE SEQUENCE [LARGE SCALE GENOMIC DNA]</scope>
    <source>
        <strain evidence="8 9">DSM 45615</strain>
    </source>
</reference>
<dbReference type="InterPro" id="IPR000719">
    <property type="entry name" value="Prot_kinase_dom"/>
</dbReference>
<dbReference type="AlphaFoldDB" id="A0A840NYQ6"/>
<feature type="compositionally biased region" description="Low complexity" evidence="6">
    <location>
        <begin position="333"/>
        <end position="349"/>
    </location>
</feature>
<keyword evidence="8" id="KW-0723">Serine/threonine-protein kinase</keyword>
<evidence type="ECO:0000256" key="5">
    <source>
        <dbReference type="ARBA" id="ARBA00022840"/>
    </source>
</evidence>
<dbReference type="RefSeq" id="WP_185048177.1">
    <property type="nucleotide sequence ID" value="NZ_BAABIX010000023.1"/>
</dbReference>
<feature type="region of interest" description="Disordered" evidence="6">
    <location>
        <begin position="330"/>
        <end position="427"/>
    </location>
</feature>
<dbReference type="EMBL" id="JACHGN010000002">
    <property type="protein sequence ID" value="MBB5131336.1"/>
    <property type="molecule type" value="Genomic_DNA"/>
</dbReference>
<dbReference type="Gene3D" id="1.10.510.10">
    <property type="entry name" value="Transferase(Phosphotransferase) domain 1"/>
    <property type="match status" value="1"/>
</dbReference>
<dbReference type="EC" id="2.7.11.1" evidence="1"/>
<evidence type="ECO:0000313" key="8">
    <source>
        <dbReference type="EMBL" id="MBB5131336.1"/>
    </source>
</evidence>
<dbReference type="InterPro" id="IPR011009">
    <property type="entry name" value="Kinase-like_dom_sf"/>
</dbReference>
<organism evidence="8 9">
    <name type="scientific">Thermocatellispora tengchongensis</name>
    <dbReference type="NCBI Taxonomy" id="1073253"/>
    <lineage>
        <taxon>Bacteria</taxon>
        <taxon>Bacillati</taxon>
        <taxon>Actinomycetota</taxon>
        <taxon>Actinomycetes</taxon>
        <taxon>Streptosporangiales</taxon>
        <taxon>Streptosporangiaceae</taxon>
        <taxon>Thermocatellispora</taxon>
    </lineage>
</organism>
<accession>A0A840NYQ6</accession>
<keyword evidence="4 8" id="KW-0418">Kinase</keyword>
<keyword evidence="9" id="KW-1185">Reference proteome</keyword>
<evidence type="ECO:0000256" key="1">
    <source>
        <dbReference type="ARBA" id="ARBA00012513"/>
    </source>
</evidence>
<dbReference type="InterPro" id="IPR050660">
    <property type="entry name" value="NEK_Ser/Thr_kinase"/>
</dbReference>
<sequence length="503" mass="52686">MPQAQPLEPGDPARLGAYEIVGRIGSGGQGVVYLGRAASGEQVAVKLFHARLDGDPAARAGFARELELAKRVARFCTAQVLDFGVVGERPYIVSEHVPGPSLHQVVSGQGPVAGGALDRLAVSTATALVALHDAGIVHRDFKPQNVLMGPDGPRVIDFGIAKALSAAETMTSGVVGTPAYMAPEQLSGGEPGLAMDVFAWASTIAYAATGRPPFGNDAIPAIINRILNGAPDLHGVQEPLRGLLAACLDKDPARRPTARQILDHLVRGQPVAPASPLVTTAPAPPPRPRGRGRTVALAAAVAAVVAAAGGAGTATLLARSGAESPIVAQGAETGRAPSTGAATTTSPGPSLTPTPSPAAEQTVAIRPSEARSEKPRTTTRPPAPQQDEEEPESSAPRSSPPSEDFPTDPAATPSPQRPKPSPTPTRLVELGAGHFSAYCVTLGWEWVEYRETPRPGAYCVKRKNDQTMYLTQAQRDDGCRWRFKVPNAFHRFKGKANYCYVYR</sequence>
<dbReference type="GO" id="GO:0005524">
    <property type="term" value="F:ATP binding"/>
    <property type="evidence" value="ECO:0007669"/>
    <property type="project" value="UniProtKB-KW"/>
</dbReference>
<dbReference type="InterPro" id="IPR008271">
    <property type="entry name" value="Ser/Thr_kinase_AS"/>
</dbReference>
<feature type="region of interest" description="Disordered" evidence="6">
    <location>
        <begin position="273"/>
        <end position="292"/>
    </location>
</feature>
<dbReference type="PANTHER" id="PTHR43671">
    <property type="entry name" value="SERINE/THREONINE-PROTEIN KINASE NEK"/>
    <property type="match status" value="1"/>
</dbReference>
<dbReference type="Proteomes" id="UP000578449">
    <property type="component" value="Unassembled WGS sequence"/>
</dbReference>
<dbReference type="PROSITE" id="PS50011">
    <property type="entry name" value="PROTEIN_KINASE_DOM"/>
    <property type="match status" value="1"/>
</dbReference>
<dbReference type="CDD" id="cd14014">
    <property type="entry name" value="STKc_PknB_like"/>
    <property type="match status" value="1"/>
</dbReference>